<dbReference type="EMBL" id="CAJNOQ010001480">
    <property type="protein sequence ID" value="CAF0898025.1"/>
    <property type="molecule type" value="Genomic_DNA"/>
</dbReference>
<evidence type="ECO:0000313" key="2">
    <source>
        <dbReference type="EMBL" id="CAF0898025.1"/>
    </source>
</evidence>
<dbReference type="OrthoDB" id="10016177at2759"/>
<organism evidence="2 4">
    <name type="scientific">Didymodactylos carnosus</name>
    <dbReference type="NCBI Taxonomy" id="1234261"/>
    <lineage>
        <taxon>Eukaryota</taxon>
        <taxon>Metazoa</taxon>
        <taxon>Spiralia</taxon>
        <taxon>Gnathifera</taxon>
        <taxon>Rotifera</taxon>
        <taxon>Eurotatoria</taxon>
        <taxon>Bdelloidea</taxon>
        <taxon>Philodinida</taxon>
        <taxon>Philodinidae</taxon>
        <taxon>Didymodactylos</taxon>
    </lineage>
</organism>
<dbReference type="Proteomes" id="UP000663829">
    <property type="component" value="Unassembled WGS sequence"/>
</dbReference>
<dbReference type="EMBL" id="CAJOBC010001480">
    <property type="protein sequence ID" value="CAF3680965.1"/>
    <property type="molecule type" value="Genomic_DNA"/>
</dbReference>
<proteinExistence type="predicted"/>
<sequence length="551" mass="64379">MTTYQRQRQPFAAYGRRGLPKTTAQDHDMTRNQRLDNEYNNNQSMSNKPTSILKKTPSKKQPPQQYQNGWQPTSYRSNQDTTHIDFIPSRPLYSPVSTPPRLRALITPPGIEPYRNRYNLRLFTSPLPSLDDWQPPLSLDTWGIDPVDYRFNNPNLYRLQPSPLSHYGLPGSKQKKSYIVVPRLQNVSSATMSRQNSSKFKPDPRYPYLETTASAKSTRLLREPSDYVYLRSNEAFANRYIDDFIGKCIEDEYIPDILIELIAELEKDNKNIKPEEKSFKQDIDQYYAQLNNNYSDDTGRLFSDQWIKELEYRRPIITTTTSNINSNLSLFNNIDLKEVHQQQSITTTFDYQRMPKFSQLPPNTQEKILTDINQDIIDFEIENMITEITGQTLGSQLQNVPMVGEMQRQLYHEIENEVIRETLRDLSYETLHSYHTQIDQVQLSAVSKHAENKLLDTLCLDDLIRRYIKQNGSVADVDDLSRLLDSSVLSVLIYQYQDIRETRARTLDNYAFRKFHLNAFMNIAMDLLLTELSASLIEDMKDVDEVERRNF</sequence>
<evidence type="ECO:0000313" key="3">
    <source>
        <dbReference type="EMBL" id="CAF3680965.1"/>
    </source>
</evidence>
<feature type="compositionally biased region" description="Polar residues" evidence="1">
    <location>
        <begin position="38"/>
        <end position="50"/>
    </location>
</feature>
<comment type="caution">
    <text evidence="2">The sequence shown here is derived from an EMBL/GenBank/DDBJ whole genome shotgun (WGS) entry which is preliminary data.</text>
</comment>
<evidence type="ECO:0000256" key="1">
    <source>
        <dbReference type="SAM" id="MobiDB-lite"/>
    </source>
</evidence>
<dbReference type="Proteomes" id="UP000681722">
    <property type="component" value="Unassembled WGS sequence"/>
</dbReference>
<dbReference type="AlphaFoldDB" id="A0A813ZFP2"/>
<reference evidence="2" key="1">
    <citation type="submission" date="2021-02" db="EMBL/GenBank/DDBJ databases">
        <authorList>
            <person name="Nowell W R."/>
        </authorList>
    </citation>
    <scope>NUCLEOTIDE SEQUENCE</scope>
</reference>
<keyword evidence="4" id="KW-1185">Reference proteome</keyword>
<protein>
    <submittedName>
        <fullName evidence="2">Uncharacterized protein</fullName>
    </submittedName>
</protein>
<feature type="compositionally biased region" description="Basic and acidic residues" evidence="1">
    <location>
        <begin position="24"/>
        <end position="37"/>
    </location>
</feature>
<gene>
    <name evidence="2" type="ORF">GPM918_LOCUS8481</name>
    <name evidence="3" type="ORF">SRO942_LOCUS8481</name>
</gene>
<feature type="region of interest" description="Disordered" evidence="1">
    <location>
        <begin position="1"/>
        <end position="81"/>
    </location>
</feature>
<accession>A0A813ZFP2</accession>
<evidence type="ECO:0000313" key="4">
    <source>
        <dbReference type="Proteomes" id="UP000663829"/>
    </source>
</evidence>
<name>A0A813ZFP2_9BILA</name>
<feature type="compositionally biased region" description="Polar residues" evidence="1">
    <location>
        <begin position="68"/>
        <end position="81"/>
    </location>
</feature>